<feature type="region of interest" description="Disordered" evidence="1">
    <location>
        <begin position="152"/>
        <end position="174"/>
    </location>
</feature>
<reference evidence="2" key="1">
    <citation type="submission" date="2023-10" db="EMBL/GenBank/DDBJ databases">
        <authorList>
            <person name="Chen Y."/>
            <person name="Shah S."/>
            <person name="Dougan E. K."/>
            <person name="Thang M."/>
            <person name="Chan C."/>
        </authorList>
    </citation>
    <scope>NUCLEOTIDE SEQUENCE [LARGE SCALE GENOMIC DNA]</scope>
</reference>
<evidence type="ECO:0000256" key="1">
    <source>
        <dbReference type="SAM" id="MobiDB-lite"/>
    </source>
</evidence>
<dbReference type="Proteomes" id="UP001189429">
    <property type="component" value="Unassembled WGS sequence"/>
</dbReference>
<evidence type="ECO:0000313" key="3">
    <source>
        <dbReference type="Proteomes" id="UP001189429"/>
    </source>
</evidence>
<accession>A0ABN9V208</accession>
<name>A0ABN9V208_9DINO</name>
<keyword evidence="3" id="KW-1185">Reference proteome</keyword>
<dbReference type="EMBL" id="CAUYUJ010016573">
    <property type="protein sequence ID" value="CAK0866775.1"/>
    <property type="molecule type" value="Genomic_DNA"/>
</dbReference>
<comment type="caution">
    <text evidence="2">The sequence shown here is derived from an EMBL/GenBank/DDBJ whole genome shotgun (WGS) entry which is preliminary data.</text>
</comment>
<organism evidence="2 3">
    <name type="scientific">Prorocentrum cordatum</name>
    <dbReference type="NCBI Taxonomy" id="2364126"/>
    <lineage>
        <taxon>Eukaryota</taxon>
        <taxon>Sar</taxon>
        <taxon>Alveolata</taxon>
        <taxon>Dinophyceae</taxon>
        <taxon>Prorocentrales</taxon>
        <taxon>Prorocentraceae</taxon>
        <taxon>Prorocentrum</taxon>
    </lineage>
</organism>
<proteinExistence type="predicted"/>
<evidence type="ECO:0000313" key="2">
    <source>
        <dbReference type="EMBL" id="CAK0866775.1"/>
    </source>
</evidence>
<protein>
    <submittedName>
        <fullName evidence="2">Uncharacterized protein</fullName>
    </submittedName>
</protein>
<gene>
    <name evidence="2" type="ORF">PCOR1329_LOCUS53880</name>
</gene>
<sequence length="174" mass="18368">MQWGRASRHHSLFVGVPWVASLRAPRGFFPRPSKGAAAFRVSRASPQVHLARGLPDPPRLQGAFLANLGLSVRAANLHQLCRAPATSSATLACCCCCPPLRRRTAPPSGQTSRGRRRAPPLVHLAGSFSVSCSSTSSLLLLLLLLVPQPRSSPLTTTSGEAAGTTCAKNGTDRL</sequence>